<evidence type="ECO:0000259" key="2">
    <source>
        <dbReference type="Pfam" id="PF04715"/>
    </source>
</evidence>
<dbReference type="AlphaFoldDB" id="A0A5C6FC85"/>
<reference evidence="3 4" key="1">
    <citation type="submission" date="2019-02" db="EMBL/GenBank/DDBJ databases">
        <title>Deep-cultivation of Planctomycetes and their phenomic and genomic characterization uncovers novel biology.</title>
        <authorList>
            <person name="Wiegand S."/>
            <person name="Jogler M."/>
            <person name="Boedeker C."/>
            <person name="Pinto D."/>
            <person name="Vollmers J."/>
            <person name="Rivas-Marin E."/>
            <person name="Kohn T."/>
            <person name="Peeters S.H."/>
            <person name="Heuer A."/>
            <person name="Rast P."/>
            <person name="Oberbeckmann S."/>
            <person name="Bunk B."/>
            <person name="Jeske O."/>
            <person name="Meyerdierks A."/>
            <person name="Storesund J.E."/>
            <person name="Kallscheuer N."/>
            <person name="Luecker S."/>
            <person name="Lage O.M."/>
            <person name="Pohl T."/>
            <person name="Merkel B.J."/>
            <person name="Hornburger P."/>
            <person name="Mueller R.-W."/>
            <person name="Bruemmer F."/>
            <person name="Labrenz M."/>
            <person name="Spormann A.M."/>
            <person name="Op Den Camp H."/>
            <person name="Overmann J."/>
            <person name="Amann R."/>
            <person name="Jetten M.S.M."/>
            <person name="Mascher T."/>
            <person name="Medema M.H."/>
            <person name="Devos D.P."/>
            <person name="Kaster A.-K."/>
            <person name="Ovreas L."/>
            <person name="Rohde M."/>
            <person name="Galperin M.Y."/>
            <person name="Jogler C."/>
        </authorList>
    </citation>
    <scope>NUCLEOTIDE SEQUENCE [LARGE SCALE GENOMIC DNA]</scope>
    <source>
        <strain evidence="3 4">Poly51</strain>
    </source>
</reference>
<dbReference type="OrthoDB" id="9803598at2"/>
<keyword evidence="3" id="KW-0032">Aminotransferase</keyword>
<evidence type="ECO:0000313" key="4">
    <source>
        <dbReference type="Proteomes" id="UP000318288"/>
    </source>
</evidence>
<organism evidence="3 4">
    <name type="scientific">Rubripirellula tenax</name>
    <dbReference type="NCBI Taxonomy" id="2528015"/>
    <lineage>
        <taxon>Bacteria</taxon>
        <taxon>Pseudomonadati</taxon>
        <taxon>Planctomycetota</taxon>
        <taxon>Planctomycetia</taxon>
        <taxon>Pirellulales</taxon>
        <taxon>Pirellulaceae</taxon>
        <taxon>Rubripirellula</taxon>
    </lineage>
</organism>
<keyword evidence="4" id="KW-1185">Reference proteome</keyword>
<sequence>MSKDTFPLSEALPDDFSLIDAFERLCRRPGCLWLDSASTGPVDGDGEPLGRYSFLTCDPIAQLVASENDTDPWPTLERWCRDLPSDFRADLPPFQGGIAGLIGYEAAAWLEPVGRAAKNDLPTPSISVGFYDWTIAVDHVTGQAWIVAQGFPSPGVPSPETSARLECARKKIADVKTLLSQPLSPSVAKATEAQVAPEATINDQFATDRAGVTSNFSRDGFCDAVAEIVRRICDGDSFQVNLAQRLLRRADRPSPDLYLRLRRSNPAPLGAYYDGGDFQVLSSSPEGFLKVRQRRVQTRPIKGTVRRTGHDDVNLKLAQKLLASEKDRAENVMIVDLMRNDLSRVCEDDSVVVSQLCQVERYEFVQHLVSVVEGRLSAERSIVDLLRACFPGGSVTGAPKIEAMRTIAELEKHPRGAYCGSIGYIGAGDQADFNILIRTITAAHGYWQIPVGGGITARSVPDTEEYETWSKAEGMMRAIESS</sequence>
<dbReference type="InterPro" id="IPR015890">
    <property type="entry name" value="Chorismate_C"/>
</dbReference>
<evidence type="ECO:0000313" key="3">
    <source>
        <dbReference type="EMBL" id="TWU59025.1"/>
    </source>
</evidence>
<dbReference type="InterPro" id="IPR006805">
    <property type="entry name" value="Anth_synth_I_N"/>
</dbReference>
<feature type="domain" description="Anthranilate synthase component I N-terminal" evidence="2">
    <location>
        <begin position="15"/>
        <end position="145"/>
    </location>
</feature>
<protein>
    <submittedName>
        <fullName evidence="3">Aminodeoxychorismate synthase component 1</fullName>
        <ecNumber evidence="3">2.6.1.85</ecNumber>
    </submittedName>
</protein>
<dbReference type="Pfam" id="PF00425">
    <property type="entry name" value="Chorismate_bind"/>
    <property type="match status" value="1"/>
</dbReference>
<dbReference type="Proteomes" id="UP000318288">
    <property type="component" value="Unassembled WGS sequence"/>
</dbReference>
<dbReference type="Pfam" id="PF04715">
    <property type="entry name" value="Anth_synt_I_N"/>
    <property type="match status" value="1"/>
</dbReference>
<feature type="domain" description="Chorismate-utilising enzyme C-terminal" evidence="1">
    <location>
        <begin position="218"/>
        <end position="471"/>
    </location>
</feature>
<dbReference type="EC" id="2.6.1.85" evidence="3"/>
<dbReference type="PANTHER" id="PTHR11236">
    <property type="entry name" value="AMINOBENZOATE/ANTHRANILATE SYNTHASE"/>
    <property type="match status" value="1"/>
</dbReference>
<dbReference type="InterPro" id="IPR005801">
    <property type="entry name" value="ADC_synthase"/>
</dbReference>
<evidence type="ECO:0000259" key="1">
    <source>
        <dbReference type="Pfam" id="PF00425"/>
    </source>
</evidence>
<comment type="caution">
    <text evidence="3">The sequence shown here is derived from an EMBL/GenBank/DDBJ whole genome shotgun (WGS) entry which is preliminary data.</text>
</comment>
<dbReference type="RefSeq" id="WP_146456328.1">
    <property type="nucleotide sequence ID" value="NZ_SJPW01000002.1"/>
</dbReference>
<dbReference type="PRINTS" id="PR00095">
    <property type="entry name" value="ANTSNTHASEI"/>
</dbReference>
<dbReference type="EMBL" id="SJPW01000002">
    <property type="protein sequence ID" value="TWU59025.1"/>
    <property type="molecule type" value="Genomic_DNA"/>
</dbReference>
<name>A0A5C6FC85_9BACT</name>
<gene>
    <name evidence="3" type="primary">pabB</name>
    <name evidence="3" type="ORF">Poly51_18100</name>
</gene>
<accession>A0A5C6FC85</accession>
<proteinExistence type="predicted"/>
<dbReference type="InterPro" id="IPR019999">
    <property type="entry name" value="Anth_synth_I-like"/>
</dbReference>
<dbReference type="GO" id="GO:0000162">
    <property type="term" value="P:L-tryptophan biosynthetic process"/>
    <property type="evidence" value="ECO:0007669"/>
    <property type="project" value="TreeGrafter"/>
</dbReference>
<dbReference type="PANTHER" id="PTHR11236:SF50">
    <property type="entry name" value="AMINODEOXYCHORISMATE SYNTHASE COMPONENT 1"/>
    <property type="match status" value="1"/>
</dbReference>
<dbReference type="SUPFAM" id="SSF56322">
    <property type="entry name" value="ADC synthase"/>
    <property type="match status" value="1"/>
</dbReference>
<dbReference type="Gene3D" id="3.60.120.10">
    <property type="entry name" value="Anthranilate synthase"/>
    <property type="match status" value="1"/>
</dbReference>
<keyword evidence="3" id="KW-0808">Transferase</keyword>
<dbReference type="GO" id="GO:0046820">
    <property type="term" value="F:4-amino-4-deoxychorismate synthase activity"/>
    <property type="evidence" value="ECO:0007669"/>
    <property type="project" value="UniProtKB-EC"/>
</dbReference>